<evidence type="ECO:0000313" key="3">
    <source>
        <dbReference type="Proteomes" id="UP001521184"/>
    </source>
</evidence>
<dbReference type="Proteomes" id="UP001521184">
    <property type="component" value="Unassembled WGS sequence"/>
</dbReference>
<evidence type="ECO:0000313" key="2">
    <source>
        <dbReference type="EMBL" id="KAL1640971.1"/>
    </source>
</evidence>
<keyword evidence="3" id="KW-1185">Reference proteome</keyword>
<sequence>MFAAADYLTSKELERIAERDRIRANALLQLKEDRKARQRRLSSKANSDTPPQHRRGSTHASPSASPASNATPPPEASSRSTITSSGITLEKLHSIKVSRRSWYACHRRAISSVLLIPNHSPVSPRPNSDNLKFTEKKFRICKKADDSRIGVDCGGQAEAWMYNGRVIPTHVRKWPPEKFNKLLMCMDKAEEVCGRLSEELKMRGLC</sequence>
<accession>A0ABR3TN49</accession>
<protein>
    <submittedName>
        <fullName evidence="2">Uncharacterized protein</fullName>
    </submittedName>
</protein>
<reference evidence="2 3" key="1">
    <citation type="journal article" date="2023" name="Plant Dis.">
        <title>First Report of Diplodia intermedia Causing Canker and Dieback Diseases on Apple Trees in Canada.</title>
        <authorList>
            <person name="Ellouze W."/>
            <person name="Ilyukhin E."/>
            <person name="Sulman M."/>
            <person name="Ali S."/>
        </authorList>
    </citation>
    <scope>NUCLEOTIDE SEQUENCE [LARGE SCALE GENOMIC DNA]</scope>
    <source>
        <strain evidence="2 3">M45-28</strain>
    </source>
</reference>
<evidence type="ECO:0000256" key="1">
    <source>
        <dbReference type="SAM" id="MobiDB-lite"/>
    </source>
</evidence>
<feature type="compositionally biased region" description="Low complexity" evidence="1">
    <location>
        <begin position="60"/>
        <end position="84"/>
    </location>
</feature>
<comment type="caution">
    <text evidence="2">The sequence shown here is derived from an EMBL/GenBank/DDBJ whole genome shotgun (WGS) entry which is preliminary data.</text>
</comment>
<proteinExistence type="predicted"/>
<feature type="region of interest" description="Disordered" evidence="1">
    <location>
        <begin position="28"/>
        <end position="84"/>
    </location>
</feature>
<name>A0ABR3TN49_9PEZI</name>
<dbReference type="EMBL" id="JAKEKT020000044">
    <property type="protein sequence ID" value="KAL1640971.1"/>
    <property type="molecule type" value="Genomic_DNA"/>
</dbReference>
<organism evidence="2 3">
    <name type="scientific">Diplodia intermedia</name>
    <dbReference type="NCBI Taxonomy" id="856260"/>
    <lineage>
        <taxon>Eukaryota</taxon>
        <taxon>Fungi</taxon>
        <taxon>Dikarya</taxon>
        <taxon>Ascomycota</taxon>
        <taxon>Pezizomycotina</taxon>
        <taxon>Dothideomycetes</taxon>
        <taxon>Dothideomycetes incertae sedis</taxon>
        <taxon>Botryosphaeriales</taxon>
        <taxon>Botryosphaeriaceae</taxon>
        <taxon>Diplodia</taxon>
    </lineage>
</organism>
<gene>
    <name evidence="2" type="ORF">SLS58_006411</name>
</gene>